<comment type="caution">
    <text evidence="1">The sequence shown here is derived from an EMBL/GenBank/DDBJ whole genome shotgun (WGS) entry which is preliminary data.</text>
</comment>
<sequence>MIQCITQLDRSTRLPLTHDKCLNKTLCSISLLRGSRYYNFSFHSSRDWISNNNICIRDLICFRHSPFSPYISATRARGTTTSTVVLVIIGWLPLHDETKLLHKQ</sequence>
<dbReference type="EMBL" id="PSQE01000003">
    <property type="protein sequence ID" value="RHN70925.1"/>
    <property type="molecule type" value="Genomic_DNA"/>
</dbReference>
<name>A0A396J3A7_MEDTR</name>
<reference evidence="1" key="1">
    <citation type="journal article" date="2018" name="Nat. Plants">
        <title>Whole-genome landscape of Medicago truncatula symbiotic genes.</title>
        <authorList>
            <person name="Pecrix Y."/>
            <person name="Gamas P."/>
            <person name="Carrere S."/>
        </authorList>
    </citation>
    <scope>NUCLEOTIDE SEQUENCE</scope>
    <source>
        <tissue evidence="1">Leaves</tissue>
    </source>
</reference>
<proteinExistence type="predicted"/>
<dbReference type="AlphaFoldDB" id="A0A396J3A7"/>
<protein>
    <submittedName>
        <fullName evidence="1">Uncharacterized protein</fullName>
    </submittedName>
</protein>
<dbReference type="Proteomes" id="UP000265566">
    <property type="component" value="Chromosome 3"/>
</dbReference>
<organism evidence="1">
    <name type="scientific">Medicago truncatula</name>
    <name type="common">Barrel medic</name>
    <name type="synonym">Medicago tribuloides</name>
    <dbReference type="NCBI Taxonomy" id="3880"/>
    <lineage>
        <taxon>Eukaryota</taxon>
        <taxon>Viridiplantae</taxon>
        <taxon>Streptophyta</taxon>
        <taxon>Embryophyta</taxon>
        <taxon>Tracheophyta</taxon>
        <taxon>Spermatophyta</taxon>
        <taxon>Magnoliopsida</taxon>
        <taxon>eudicotyledons</taxon>
        <taxon>Gunneridae</taxon>
        <taxon>Pentapetalae</taxon>
        <taxon>rosids</taxon>
        <taxon>fabids</taxon>
        <taxon>Fabales</taxon>
        <taxon>Fabaceae</taxon>
        <taxon>Papilionoideae</taxon>
        <taxon>50 kb inversion clade</taxon>
        <taxon>NPAAA clade</taxon>
        <taxon>Hologalegina</taxon>
        <taxon>IRL clade</taxon>
        <taxon>Trifolieae</taxon>
        <taxon>Medicago</taxon>
    </lineage>
</organism>
<evidence type="ECO:0000313" key="1">
    <source>
        <dbReference type="EMBL" id="RHN70925.1"/>
    </source>
</evidence>
<accession>A0A396J3A7</accession>
<gene>
    <name evidence="1" type="ORF">MtrunA17_Chr3g0140751</name>
</gene>
<dbReference type="Gramene" id="rna19560">
    <property type="protein sequence ID" value="RHN70925.1"/>
    <property type="gene ID" value="gene19560"/>
</dbReference>